<reference evidence="1 2" key="1">
    <citation type="submission" date="2009-04" db="EMBL/GenBank/DDBJ databases">
        <authorList>
            <person name="Qin X."/>
            <person name="Bachman B."/>
            <person name="Battles P."/>
            <person name="Bell A."/>
            <person name="Bess C."/>
            <person name="Bickham C."/>
            <person name="Chaboub L."/>
            <person name="Chen D."/>
            <person name="Coyle M."/>
            <person name="Deiros D.R."/>
            <person name="Dinh H."/>
            <person name="Forbes L."/>
            <person name="Fowler G."/>
            <person name="Francisco L."/>
            <person name="Fu Q."/>
            <person name="Gubbala S."/>
            <person name="Hale W."/>
            <person name="Han Y."/>
            <person name="Hemphill L."/>
            <person name="Highlander S.K."/>
            <person name="Hirani K."/>
            <person name="Hogues M."/>
            <person name="Jackson L."/>
            <person name="Jakkamsetti A."/>
            <person name="Javaid M."/>
            <person name="Jiang H."/>
            <person name="Korchina V."/>
            <person name="Kovar C."/>
            <person name="Lara F."/>
            <person name="Lee S."/>
            <person name="Mata R."/>
            <person name="Mathew T."/>
            <person name="Moen C."/>
            <person name="Morales K."/>
            <person name="Munidasa M."/>
            <person name="Nazareth L."/>
            <person name="Ngo R."/>
            <person name="Nguyen L."/>
            <person name="Okwuonu G."/>
            <person name="Ongeri F."/>
            <person name="Patil S."/>
            <person name="Petrosino J."/>
            <person name="Pham C."/>
            <person name="Pham P."/>
            <person name="Pu L.-L."/>
            <person name="Puazo M."/>
            <person name="Raj R."/>
            <person name="Reid J."/>
            <person name="Rouhana J."/>
            <person name="Saada N."/>
            <person name="Shang Y."/>
            <person name="Simmons D."/>
            <person name="Thornton R."/>
            <person name="Warren J."/>
            <person name="Weissenberger G."/>
            <person name="Zhang J."/>
            <person name="Zhang L."/>
            <person name="Zhou C."/>
            <person name="Zhu D."/>
            <person name="Muzny D."/>
            <person name="Worley K."/>
            <person name="Gibbs R."/>
        </authorList>
    </citation>
    <scope>NUCLEOTIDE SEQUENCE [LARGE SCALE GENOMIC DNA]</scope>
    <source>
        <strain evidence="1 2">ATCC 33313</strain>
    </source>
</reference>
<evidence type="ECO:0000313" key="2">
    <source>
        <dbReference type="Proteomes" id="UP000004528"/>
    </source>
</evidence>
<dbReference type="AlphaFoldDB" id="C5R9E9"/>
<evidence type="ECO:0000313" key="1">
    <source>
        <dbReference type="EMBL" id="EER75049.1"/>
    </source>
</evidence>
<dbReference type="Proteomes" id="UP000004528">
    <property type="component" value="Unassembled WGS sequence"/>
</dbReference>
<gene>
    <name evidence="1" type="ORF">HMPREF0877_0594</name>
</gene>
<sequence>MPKEMFIMPWTNKNYPDSLKNLKPTVRNKAIEIMNALQREEKYNEQRIIAIATKKAEEWYQNDHPNASVYKK</sequence>
<protein>
    <recommendedName>
        <fullName evidence="3">DUF2188 domain-containing protein</fullName>
    </recommendedName>
</protein>
<proteinExistence type="predicted"/>
<keyword evidence="2" id="KW-1185">Reference proteome</keyword>
<dbReference type="HOGENOM" id="CLU_189805_0_0_9"/>
<evidence type="ECO:0008006" key="3">
    <source>
        <dbReference type="Google" id="ProtNLM"/>
    </source>
</evidence>
<dbReference type="eggNOG" id="COG4876">
    <property type="taxonomic scope" value="Bacteria"/>
</dbReference>
<organism evidence="1 2">
    <name type="scientific">Weissella paramesenteroides ATCC 33313</name>
    <dbReference type="NCBI Taxonomy" id="585506"/>
    <lineage>
        <taxon>Bacteria</taxon>
        <taxon>Bacillati</taxon>
        <taxon>Bacillota</taxon>
        <taxon>Bacilli</taxon>
        <taxon>Lactobacillales</taxon>
        <taxon>Lactobacillaceae</taxon>
        <taxon>Weissella</taxon>
    </lineage>
</organism>
<dbReference type="EMBL" id="ACKU01000008">
    <property type="protein sequence ID" value="EER75049.1"/>
    <property type="molecule type" value="Genomic_DNA"/>
</dbReference>
<name>C5R9E9_WEIPA</name>
<comment type="caution">
    <text evidence="1">The sequence shown here is derived from an EMBL/GenBank/DDBJ whole genome shotgun (WGS) entry which is preliminary data.</text>
</comment>
<accession>C5R9E9</accession>
<dbReference type="STRING" id="585506.HMPREF0877_0594"/>